<dbReference type="InterPro" id="IPR050091">
    <property type="entry name" value="PKS_NRPS_Biosynth_Enz"/>
</dbReference>
<reference evidence="11 12" key="1">
    <citation type="journal article" date="2015" name="Genome Biol. Evol.">
        <title>The genome of winter moth (Operophtera brumata) provides a genomic perspective on sexual dimorphism and phenology.</title>
        <authorList>
            <person name="Derks M.F."/>
            <person name="Smit S."/>
            <person name="Salis L."/>
            <person name="Schijlen E."/>
            <person name="Bossers A."/>
            <person name="Mateman C."/>
            <person name="Pijl A.S."/>
            <person name="de Ridder D."/>
            <person name="Groenen M.A."/>
            <person name="Visser M.E."/>
            <person name="Megens H.J."/>
        </authorList>
    </citation>
    <scope>NUCLEOTIDE SEQUENCE [LARGE SCALE GENOMIC DNA]</scope>
    <source>
        <strain evidence="11">WM2013NL</strain>
        <tissue evidence="11">Head and thorax</tissue>
    </source>
</reference>
<keyword evidence="4" id="KW-0521">NADP</keyword>
<evidence type="ECO:0000256" key="2">
    <source>
        <dbReference type="ARBA" id="ARBA00022516"/>
    </source>
</evidence>
<dbReference type="PROSITE" id="PS52019">
    <property type="entry name" value="PKS_MFAS_DH"/>
    <property type="match status" value="1"/>
</dbReference>
<dbReference type="EMBL" id="JTDY01005643">
    <property type="protein sequence ID" value="KOB66792.1"/>
    <property type="molecule type" value="Genomic_DNA"/>
</dbReference>
<dbReference type="InterPro" id="IPR020807">
    <property type="entry name" value="PKS_DH"/>
</dbReference>
<comment type="caution">
    <text evidence="11">The sequence shown here is derived from an EMBL/GenBank/DDBJ whole genome shotgun (WGS) entry which is preliminary data.</text>
</comment>
<feature type="active site" description="Proton acceptor; for dehydratase activity" evidence="9">
    <location>
        <position position="65"/>
    </location>
</feature>
<dbReference type="Pfam" id="PF21089">
    <property type="entry name" value="PKS_DH_N"/>
    <property type="match status" value="1"/>
</dbReference>
<protein>
    <submittedName>
        <fullName evidence="11">Fatty acid synthase</fullName>
    </submittedName>
</protein>
<keyword evidence="2" id="KW-0444">Lipid biosynthesis</keyword>
<dbReference type="PANTHER" id="PTHR43775">
    <property type="entry name" value="FATTY ACID SYNTHASE"/>
    <property type="match status" value="1"/>
</dbReference>
<dbReference type="InterPro" id="IPR049900">
    <property type="entry name" value="PKS_mFAS_DH"/>
</dbReference>
<keyword evidence="5" id="KW-0560">Oxidoreductase</keyword>
<dbReference type="Proteomes" id="UP000037510">
    <property type="component" value="Unassembled WGS sequence"/>
</dbReference>
<dbReference type="GO" id="GO:0004312">
    <property type="term" value="F:fatty acid synthase activity"/>
    <property type="evidence" value="ECO:0007669"/>
    <property type="project" value="TreeGrafter"/>
</dbReference>
<dbReference type="Gene3D" id="3.10.129.110">
    <property type="entry name" value="Polyketide synthase dehydratase"/>
    <property type="match status" value="1"/>
</dbReference>
<evidence type="ECO:0000313" key="12">
    <source>
        <dbReference type="Proteomes" id="UP000037510"/>
    </source>
</evidence>
<proteinExistence type="predicted"/>
<accession>A0A0L7KU61</accession>
<keyword evidence="1" id="KW-0596">Phosphopantetheine</keyword>
<feature type="domain" description="PKS/mFAS DH" evidence="10">
    <location>
        <begin position="30"/>
        <end position="306"/>
    </location>
</feature>
<dbReference type="PANTHER" id="PTHR43775:SF7">
    <property type="entry name" value="FATTY ACID SYNTHASE"/>
    <property type="match status" value="1"/>
</dbReference>
<evidence type="ECO:0000256" key="6">
    <source>
        <dbReference type="ARBA" id="ARBA00023098"/>
    </source>
</evidence>
<feature type="region of interest" description="C-terminal hotdog fold" evidence="9">
    <location>
        <begin position="166"/>
        <end position="306"/>
    </location>
</feature>
<evidence type="ECO:0000256" key="7">
    <source>
        <dbReference type="ARBA" id="ARBA00023160"/>
    </source>
</evidence>
<dbReference type="InterPro" id="IPR042104">
    <property type="entry name" value="PKS_dehydratase_sf"/>
</dbReference>
<feature type="region of interest" description="N-terminal hotdog fold" evidence="9">
    <location>
        <begin position="30"/>
        <end position="152"/>
    </location>
</feature>
<keyword evidence="12" id="KW-1185">Reference proteome</keyword>
<feature type="non-terminal residue" evidence="11">
    <location>
        <position position="335"/>
    </location>
</feature>
<evidence type="ECO:0000313" key="11">
    <source>
        <dbReference type="EMBL" id="KOB66792.1"/>
    </source>
</evidence>
<keyword evidence="6" id="KW-0443">Lipid metabolism</keyword>
<evidence type="ECO:0000256" key="4">
    <source>
        <dbReference type="ARBA" id="ARBA00022857"/>
    </source>
</evidence>
<keyword evidence="3" id="KW-0276">Fatty acid metabolism</keyword>
<organism evidence="11 12">
    <name type="scientific">Operophtera brumata</name>
    <name type="common">Winter moth</name>
    <name type="synonym">Phalaena brumata</name>
    <dbReference type="NCBI Taxonomy" id="104452"/>
    <lineage>
        <taxon>Eukaryota</taxon>
        <taxon>Metazoa</taxon>
        <taxon>Ecdysozoa</taxon>
        <taxon>Arthropoda</taxon>
        <taxon>Hexapoda</taxon>
        <taxon>Insecta</taxon>
        <taxon>Pterygota</taxon>
        <taxon>Neoptera</taxon>
        <taxon>Endopterygota</taxon>
        <taxon>Lepidoptera</taxon>
        <taxon>Glossata</taxon>
        <taxon>Ditrysia</taxon>
        <taxon>Geometroidea</taxon>
        <taxon>Geometridae</taxon>
        <taxon>Larentiinae</taxon>
        <taxon>Operophtera</taxon>
    </lineage>
</organism>
<evidence type="ECO:0000256" key="9">
    <source>
        <dbReference type="PROSITE-ProRule" id="PRU01363"/>
    </source>
</evidence>
<dbReference type="STRING" id="104452.A0A0L7KU61"/>
<dbReference type="InterPro" id="IPR049552">
    <property type="entry name" value="PKS_DH_N"/>
</dbReference>
<dbReference type="GO" id="GO:0016491">
    <property type="term" value="F:oxidoreductase activity"/>
    <property type="evidence" value="ECO:0007669"/>
    <property type="project" value="UniProtKB-KW"/>
</dbReference>
<dbReference type="AlphaFoldDB" id="A0A0L7KU61"/>
<evidence type="ECO:0000256" key="8">
    <source>
        <dbReference type="ARBA" id="ARBA00023268"/>
    </source>
</evidence>
<dbReference type="GO" id="GO:0006633">
    <property type="term" value="P:fatty acid biosynthetic process"/>
    <property type="evidence" value="ECO:0007669"/>
    <property type="project" value="UniProtKB-KW"/>
</dbReference>
<evidence type="ECO:0000256" key="5">
    <source>
        <dbReference type="ARBA" id="ARBA00023002"/>
    </source>
</evidence>
<sequence length="335" mass="36595">MSQVARMYPAVQWPVSRGTPGLASHVKWDHSTKWSVAHYGHAANSGEHVIEYDLSKADDAFIGGHNIDGRVLFPATGYLTLVGRTMAKLNNKKPEETAIVLENVQFRRTTIVPCDAPVKFLVSVRDSTGEFDVCEGGSVAVTGSVRLAGEPGAERLDLGEPDGDGADEALLTDDIYKEMRLRGYNYGGVFRGIVSSDTRCAAGELAWDGNWIPFMDTMVQFGIIGIDTRELYLPTRLQRAYIGPHAQPPPGTPVAVRMHRALDVITAGGVELRGVKYSLARRRANPQPAPKIEKYTFVPYDNVSVGAKDTSRSKRDALTVTLQVLLENAGTLQLR</sequence>
<dbReference type="SMART" id="SM00826">
    <property type="entry name" value="PKS_DH"/>
    <property type="match status" value="1"/>
</dbReference>
<evidence type="ECO:0000259" key="10">
    <source>
        <dbReference type="PROSITE" id="PS52019"/>
    </source>
</evidence>
<keyword evidence="8" id="KW-0511">Multifunctional enzyme</keyword>
<dbReference type="Gene3D" id="3.30.70.3290">
    <property type="match status" value="1"/>
</dbReference>
<keyword evidence="7" id="KW-0275">Fatty acid biosynthesis</keyword>
<gene>
    <name evidence="11" type="ORF">OBRU01_20750</name>
</gene>
<name>A0A0L7KU61_OPEBR</name>
<evidence type="ECO:0000256" key="1">
    <source>
        <dbReference type="ARBA" id="ARBA00022450"/>
    </source>
</evidence>
<evidence type="ECO:0000256" key="3">
    <source>
        <dbReference type="ARBA" id="ARBA00022832"/>
    </source>
</evidence>
<feature type="active site" description="Proton donor; for dehydratase activity" evidence="9">
    <location>
        <position position="216"/>
    </location>
</feature>